<feature type="domain" description="DUF551" evidence="1">
    <location>
        <begin position="3"/>
        <end position="75"/>
    </location>
</feature>
<dbReference type="Pfam" id="PF04448">
    <property type="entry name" value="DUF551"/>
    <property type="match status" value="1"/>
</dbReference>
<dbReference type="Proteomes" id="UP000399692">
    <property type="component" value="Unassembled WGS sequence"/>
</dbReference>
<name>A0A5E6P435_PSEFL</name>
<evidence type="ECO:0000313" key="2">
    <source>
        <dbReference type="EMBL" id="VVM37242.1"/>
    </source>
</evidence>
<proteinExistence type="predicted"/>
<dbReference type="OrthoDB" id="5678344at2"/>
<reference evidence="2 3" key="1">
    <citation type="submission" date="2019-09" db="EMBL/GenBank/DDBJ databases">
        <authorList>
            <person name="Chandra G."/>
            <person name="Truman W A."/>
        </authorList>
    </citation>
    <scope>NUCLEOTIDE SEQUENCE [LARGE SCALE GENOMIC DNA]</scope>
    <source>
        <strain evidence="2">PS631</strain>
    </source>
</reference>
<dbReference type="EMBL" id="CABVHF010000001">
    <property type="protein sequence ID" value="VVM37242.1"/>
    <property type="molecule type" value="Genomic_DNA"/>
</dbReference>
<sequence length="76" mass="8338">MSGWIKCSDRLPPLAERLEAPCAVGERVIPPLNRSVEVIVFSNGGVFSTTVEWFDGEETPTSSITHWMPLPAPPTE</sequence>
<organism evidence="2 3">
    <name type="scientific">Pseudomonas fluorescens</name>
    <dbReference type="NCBI Taxonomy" id="294"/>
    <lineage>
        <taxon>Bacteria</taxon>
        <taxon>Pseudomonadati</taxon>
        <taxon>Pseudomonadota</taxon>
        <taxon>Gammaproteobacteria</taxon>
        <taxon>Pseudomonadales</taxon>
        <taxon>Pseudomonadaceae</taxon>
        <taxon>Pseudomonas</taxon>
    </lineage>
</organism>
<dbReference type="AlphaFoldDB" id="A0A5E6P435"/>
<accession>A0A5E6P435</accession>
<evidence type="ECO:0000259" key="1">
    <source>
        <dbReference type="Pfam" id="PF04448"/>
    </source>
</evidence>
<dbReference type="InterPro" id="IPR007539">
    <property type="entry name" value="DUF551"/>
</dbReference>
<gene>
    <name evidence="2" type="ORF">PS631_00093</name>
</gene>
<dbReference type="RefSeq" id="WP_150568871.1">
    <property type="nucleotide sequence ID" value="NZ_CABVHF010000001.1"/>
</dbReference>
<evidence type="ECO:0000313" key="3">
    <source>
        <dbReference type="Proteomes" id="UP000399692"/>
    </source>
</evidence>
<protein>
    <recommendedName>
        <fullName evidence="1">DUF551 domain-containing protein</fullName>
    </recommendedName>
</protein>